<proteinExistence type="predicted"/>
<evidence type="ECO:0000313" key="1">
    <source>
        <dbReference type="EMBL" id="EYF00048.1"/>
    </source>
</evidence>
<dbReference type="Proteomes" id="UP000019678">
    <property type="component" value="Unassembled WGS sequence"/>
</dbReference>
<dbReference type="AlphaFoldDB" id="A0A017SSV2"/>
<dbReference type="EMBL" id="ASRX01000140">
    <property type="protein sequence ID" value="EYF00048.1"/>
    <property type="molecule type" value="Genomic_DNA"/>
</dbReference>
<evidence type="ECO:0000313" key="2">
    <source>
        <dbReference type="Proteomes" id="UP000019678"/>
    </source>
</evidence>
<name>A0A017SSV2_9BACT</name>
<sequence length="41" mass="4755">MKVQDRPLELFEVLDLQAIDSHGMYEPFEGLAGSRHIRVAW</sequence>
<keyword evidence="2" id="KW-1185">Reference proteome</keyword>
<gene>
    <name evidence="1" type="ORF">CAP_1596</name>
</gene>
<accession>A0A017SSV2</accession>
<reference evidence="1 2" key="1">
    <citation type="submission" date="2013-05" db="EMBL/GenBank/DDBJ databases">
        <title>Genome assembly of Chondromyces apiculatus DSM 436.</title>
        <authorList>
            <person name="Sharma G."/>
            <person name="Khatri I."/>
            <person name="Kaur C."/>
            <person name="Mayilraj S."/>
            <person name="Subramanian S."/>
        </authorList>
    </citation>
    <scope>NUCLEOTIDE SEQUENCE [LARGE SCALE GENOMIC DNA]</scope>
    <source>
        <strain evidence="1 2">DSM 436</strain>
    </source>
</reference>
<protein>
    <submittedName>
        <fullName evidence="1">Uncharacterized protein</fullName>
    </submittedName>
</protein>
<organism evidence="1 2">
    <name type="scientific">Chondromyces apiculatus DSM 436</name>
    <dbReference type="NCBI Taxonomy" id="1192034"/>
    <lineage>
        <taxon>Bacteria</taxon>
        <taxon>Pseudomonadati</taxon>
        <taxon>Myxococcota</taxon>
        <taxon>Polyangia</taxon>
        <taxon>Polyangiales</taxon>
        <taxon>Polyangiaceae</taxon>
        <taxon>Chondromyces</taxon>
    </lineage>
</organism>
<comment type="caution">
    <text evidence="1">The sequence shown here is derived from an EMBL/GenBank/DDBJ whole genome shotgun (WGS) entry which is preliminary data.</text>
</comment>